<keyword evidence="4" id="KW-0808">Transferase</keyword>
<feature type="transmembrane region" description="Helical" evidence="6">
    <location>
        <begin position="21"/>
        <end position="43"/>
    </location>
</feature>
<evidence type="ECO:0000256" key="2">
    <source>
        <dbReference type="ARBA" id="ARBA00012438"/>
    </source>
</evidence>
<comment type="catalytic activity">
    <reaction evidence="1">
        <text>ATP + protein L-histidine = ADP + protein N-phospho-L-histidine.</text>
        <dbReference type="EC" id="2.7.13.3"/>
    </reaction>
</comment>
<dbReference type="PROSITE" id="PS50109">
    <property type="entry name" value="HIS_KIN"/>
    <property type="match status" value="1"/>
</dbReference>
<protein>
    <recommendedName>
        <fullName evidence="2">histidine kinase</fullName>
        <ecNumber evidence="2">2.7.13.3</ecNumber>
    </recommendedName>
</protein>
<keyword evidence="6" id="KW-1133">Transmembrane helix</keyword>
<dbReference type="InterPro" id="IPR036890">
    <property type="entry name" value="HATPase_C_sf"/>
</dbReference>
<keyword evidence="9" id="KW-1185">Reference proteome</keyword>
<dbReference type="Pfam" id="PF02518">
    <property type="entry name" value="HATPase_c"/>
    <property type="match status" value="1"/>
</dbReference>
<dbReference type="InterPro" id="IPR004358">
    <property type="entry name" value="Sig_transdc_His_kin-like_C"/>
</dbReference>
<dbReference type="InterPro" id="IPR005467">
    <property type="entry name" value="His_kinase_dom"/>
</dbReference>
<evidence type="ECO:0000313" key="9">
    <source>
        <dbReference type="Proteomes" id="UP000223913"/>
    </source>
</evidence>
<keyword evidence="5" id="KW-0418">Kinase</keyword>
<dbReference type="Pfam" id="PF00512">
    <property type="entry name" value="HisKA"/>
    <property type="match status" value="1"/>
</dbReference>
<dbReference type="PANTHER" id="PTHR43547">
    <property type="entry name" value="TWO-COMPONENT HISTIDINE KINASE"/>
    <property type="match status" value="1"/>
</dbReference>
<gene>
    <name evidence="8" type="ORF">CRP01_18770</name>
</gene>
<dbReference type="Gene3D" id="3.30.565.10">
    <property type="entry name" value="Histidine kinase-like ATPase, C-terminal domain"/>
    <property type="match status" value="1"/>
</dbReference>
<dbReference type="InterPro" id="IPR003594">
    <property type="entry name" value="HATPase_dom"/>
</dbReference>
<dbReference type="SUPFAM" id="SSF47384">
    <property type="entry name" value="Homodimeric domain of signal transducing histidine kinase"/>
    <property type="match status" value="1"/>
</dbReference>
<evidence type="ECO:0000259" key="7">
    <source>
        <dbReference type="PROSITE" id="PS50109"/>
    </source>
</evidence>
<dbReference type="Gene3D" id="1.10.287.130">
    <property type="match status" value="1"/>
</dbReference>
<evidence type="ECO:0000256" key="5">
    <source>
        <dbReference type="ARBA" id="ARBA00022777"/>
    </source>
</evidence>
<dbReference type="EC" id="2.7.13.3" evidence="2"/>
<dbReference type="PANTHER" id="PTHR43547:SF2">
    <property type="entry name" value="HYBRID SIGNAL TRANSDUCTION HISTIDINE KINASE C"/>
    <property type="match status" value="1"/>
</dbReference>
<sequence>MQSVRHLVLAYFCSMYKRKKDWLPVGLMLFGLVLLLAFQAVWLERTYRTEKSQFTRRAGELLEIAVRELYDAQTIDRLRDEVGLADSCELRVNLDHAPLNPTINFSTRILKKRVLGADHFMHVETDSLPGLPGLGFDTGRMIVISQVDEVISEGPSSSMLTMSDSSASGIRNLFARADRAPMGMQILFGLANDSLSVDTVQTLYTAKLKQEDMLLPFALHSEEMVPASGLATRAVSANMFGSQEFMAVFPNYRAFVLGQMWEEALFSLLLFGVIALAFALIYRSLRKQHRLSLLKNELLSNITHELKTPISSVSVAIEALRDFGALQDPALTREYLDISRDELKRLSLLVDRVLRLTTFEQKEPDLQLETLDMSEVTRTILRTMQVQFDQYDARHELKVSGRDFSIQGDRTHLSSVLFNLLDNALKYRNGQQPEVKLHLEAEPDWLRISVQDNGMGIPAAYQERIFEKFFRVPQGNVHNAKGYGLGLSYVAAVVAKHGGRVEVHSKPGNGSRFTLTFPKN</sequence>
<dbReference type="PRINTS" id="PR00344">
    <property type="entry name" value="BCTRLSENSOR"/>
</dbReference>
<name>A0A2D0NA80_FLAN2</name>
<dbReference type="InterPro" id="IPR036097">
    <property type="entry name" value="HisK_dim/P_sf"/>
</dbReference>
<dbReference type="InterPro" id="IPR003661">
    <property type="entry name" value="HisK_dim/P_dom"/>
</dbReference>
<feature type="transmembrane region" description="Helical" evidence="6">
    <location>
        <begin position="264"/>
        <end position="285"/>
    </location>
</feature>
<accession>A0A2D0NA80</accession>
<dbReference type="EMBL" id="PDUD01000023">
    <property type="protein sequence ID" value="PHN05069.1"/>
    <property type="molecule type" value="Genomic_DNA"/>
</dbReference>
<evidence type="ECO:0000313" key="8">
    <source>
        <dbReference type="EMBL" id="PHN05069.1"/>
    </source>
</evidence>
<keyword evidence="3" id="KW-0597">Phosphoprotein</keyword>
<organism evidence="8 9">
    <name type="scientific">Flavilitoribacter nigricans (strain ATCC 23147 / DSM 23189 / NBRC 102662 / NCIMB 1420 / SS-2)</name>
    <name type="common">Lewinella nigricans</name>
    <dbReference type="NCBI Taxonomy" id="1122177"/>
    <lineage>
        <taxon>Bacteria</taxon>
        <taxon>Pseudomonadati</taxon>
        <taxon>Bacteroidota</taxon>
        <taxon>Saprospiria</taxon>
        <taxon>Saprospirales</taxon>
        <taxon>Lewinellaceae</taxon>
        <taxon>Flavilitoribacter</taxon>
    </lineage>
</organism>
<dbReference type="OrthoDB" id="9804645at2"/>
<reference evidence="8 9" key="1">
    <citation type="submission" date="2017-10" db="EMBL/GenBank/DDBJ databases">
        <title>The draft genome sequence of Lewinella nigricans NBRC 102662.</title>
        <authorList>
            <person name="Wang K."/>
        </authorList>
    </citation>
    <scope>NUCLEOTIDE SEQUENCE [LARGE SCALE GENOMIC DNA]</scope>
    <source>
        <strain evidence="8 9">NBRC 102662</strain>
    </source>
</reference>
<dbReference type="CDD" id="cd00075">
    <property type="entry name" value="HATPase"/>
    <property type="match status" value="1"/>
</dbReference>
<dbReference type="SUPFAM" id="SSF55874">
    <property type="entry name" value="ATPase domain of HSP90 chaperone/DNA topoisomerase II/histidine kinase"/>
    <property type="match status" value="1"/>
</dbReference>
<evidence type="ECO:0000256" key="1">
    <source>
        <dbReference type="ARBA" id="ARBA00000085"/>
    </source>
</evidence>
<dbReference type="Proteomes" id="UP000223913">
    <property type="component" value="Unassembled WGS sequence"/>
</dbReference>
<evidence type="ECO:0000256" key="3">
    <source>
        <dbReference type="ARBA" id="ARBA00022553"/>
    </source>
</evidence>
<evidence type="ECO:0000256" key="6">
    <source>
        <dbReference type="SAM" id="Phobius"/>
    </source>
</evidence>
<dbReference type="SMART" id="SM00388">
    <property type="entry name" value="HisKA"/>
    <property type="match status" value="1"/>
</dbReference>
<comment type="caution">
    <text evidence="8">The sequence shown here is derived from an EMBL/GenBank/DDBJ whole genome shotgun (WGS) entry which is preliminary data.</text>
</comment>
<dbReference type="SMART" id="SM00387">
    <property type="entry name" value="HATPase_c"/>
    <property type="match status" value="1"/>
</dbReference>
<keyword evidence="6" id="KW-0472">Membrane</keyword>
<dbReference type="CDD" id="cd00082">
    <property type="entry name" value="HisKA"/>
    <property type="match status" value="1"/>
</dbReference>
<dbReference type="GO" id="GO:0000155">
    <property type="term" value="F:phosphorelay sensor kinase activity"/>
    <property type="evidence" value="ECO:0007669"/>
    <property type="project" value="InterPro"/>
</dbReference>
<evidence type="ECO:0000256" key="4">
    <source>
        <dbReference type="ARBA" id="ARBA00022679"/>
    </source>
</evidence>
<feature type="domain" description="Histidine kinase" evidence="7">
    <location>
        <begin position="301"/>
        <end position="520"/>
    </location>
</feature>
<dbReference type="FunFam" id="3.30.565.10:FF:000006">
    <property type="entry name" value="Sensor histidine kinase WalK"/>
    <property type="match status" value="1"/>
</dbReference>
<keyword evidence="6" id="KW-0812">Transmembrane</keyword>
<dbReference type="AlphaFoldDB" id="A0A2D0NA80"/>
<proteinExistence type="predicted"/>